<comment type="caution">
    <text evidence="1">The sequence shown here is derived from an EMBL/GenBank/DDBJ whole genome shotgun (WGS) entry which is preliminary data.</text>
</comment>
<organism evidence="1 2">
    <name type="scientific">Eumeta variegata</name>
    <name type="common">Bagworm moth</name>
    <name type="synonym">Eumeta japonica</name>
    <dbReference type="NCBI Taxonomy" id="151549"/>
    <lineage>
        <taxon>Eukaryota</taxon>
        <taxon>Metazoa</taxon>
        <taxon>Ecdysozoa</taxon>
        <taxon>Arthropoda</taxon>
        <taxon>Hexapoda</taxon>
        <taxon>Insecta</taxon>
        <taxon>Pterygota</taxon>
        <taxon>Neoptera</taxon>
        <taxon>Endopterygota</taxon>
        <taxon>Lepidoptera</taxon>
        <taxon>Glossata</taxon>
        <taxon>Ditrysia</taxon>
        <taxon>Tineoidea</taxon>
        <taxon>Psychidae</taxon>
        <taxon>Oiketicinae</taxon>
        <taxon>Eumeta</taxon>
    </lineage>
</organism>
<proteinExistence type="predicted"/>
<keyword evidence="2" id="KW-1185">Reference proteome</keyword>
<dbReference type="Proteomes" id="UP000299102">
    <property type="component" value="Unassembled WGS sequence"/>
</dbReference>
<accession>A0A4C1XXW5</accession>
<dbReference type="AlphaFoldDB" id="A0A4C1XXW5"/>
<protein>
    <submittedName>
        <fullName evidence="1">Uncharacterized protein</fullName>
    </submittedName>
</protein>
<evidence type="ECO:0000313" key="2">
    <source>
        <dbReference type="Proteomes" id="UP000299102"/>
    </source>
</evidence>
<sequence>MLTESPRDKQKPKLCVRYDPRIISFASLAFVIHKQGSFFQQYDLRSQKRSLAAESICRASRRDELLSSPAKRHKLIFEPESRDDVAARVTPPRISYTRVIRGKRITATKHKSTDNHELNVVASYGLLPAGLTTCLRDPVPSSVIGGQGLIVHRGTKRGESCPAADVRWLMDEYSPVVMSLDVELVKAIAARSRGLSITDPRGLTSKTTFRWRGPHVVYASPFLGLQSSGAAKSSTHRELRVKPDFEFYLIPRVTETIKSVLIGALHDRKLETNNKTSSKHIRPIKNFPTASPHHLRVRIAEPTQNLVHSPIRKLDQVRISRFTAHKTRPPRAMIRQ</sequence>
<reference evidence="1 2" key="1">
    <citation type="journal article" date="2019" name="Commun. Biol.">
        <title>The bagworm genome reveals a unique fibroin gene that provides high tensile strength.</title>
        <authorList>
            <person name="Kono N."/>
            <person name="Nakamura H."/>
            <person name="Ohtoshi R."/>
            <person name="Tomita M."/>
            <person name="Numata K."/>
            <person name="Arakawa K."/>
        </authorList>
    </citation>
    <scope>NUCLEOTIDE SEQUENCE [LARGE SCALE GENOMIC DNA]</scope>
</reference>
<gene>
    <name evidence="1" type="ORF">EVAR_25370_1</name>
</gene>
<evidence type="ECO:0000313" key="1">
    <source>
        <dbReference type="EMBL" id="GBP67973.1"/>
    </source>
</evidence>
<dbReference type="EMBL" id="BGZK01000997">
    <property type="protein sequence ID" value="GBP67973.1"/>
    <property type="molecule type" value="Genomic_DNA"/>
</dbReference>
<name>A0A4C1XXW5_EUMVA</name>